<gene>
    <name evidence="1" type="ORF">D1164_22755</name>
</gene>
<dbReference type="SUPFAM" id="SSF75005">
    <property type="entry name" value="Arabinanase/levansucrase/invertase"/>
    <property type="match status" value="1"/>
</dbReference>
<evidence type="ECO:0000313" key="1">
    <source>
        <dbReference type="EMBL" id="RIH62854.1"/>
    </source>
</evidence>
<dbReference type="InterPro" id="IPR023296">
    <property type="entry name" value="Glyco_hydro_beta-prop_sf"/>
</dbReference>
<evidence type="ECO:0000313" key="2">
    <source>
        <dbReference type="Proteomes" id="UP000266441"/>
    </source>
</evidence>
<evidence type="ECO:0008006" key="3">
    <source>
        <dbReference type="Google" id="ProtNLM"/>
    </source>
</evidence>
<organism evidence="1 2">
    <name type="scientific">Mariniphaga sediminis</name>
    <dbReference type="NCBI Taxonomy" id="1628158"/>
    <lineage>
        <taxon>Bacteria</taxon>
        <taxon>Pseudomonadati</taxon>
        <taxon>Bacteroidota</taxon>
        <taxon>Bacteroidia</taxon>
        <taxon>Marinilabiliales</taxon>
        <taxon>Prolixibacteraceae</taxon>
        <taxon>Mariniphaga</taxon>
    </lineage>
</organism>
<dbReference type="Gene3D" id="2.115.10.20">
    <property type="entry name" value="Glycosyl hydrolase domain, family 43"/>
    <property type="match status" value="1"/>
</dbReference>
<dbReference type="AlphaFoldDB" id="A0A399CRT1"/>
<protein>
    <recommendedName>
        <fullName evidence="3">Glycosyl hydrolase family 32 N-terminal domain-containing protein</fullName>
    </recommendedName>
</protein>
<sequence>MLTGMITFYACENRKAPTDADGRPLIVKTGTIDCDLVETTPVVFKDKVYRFEYVRPRYWNNPTGDSYFRFVDHKTGEKTDSFAKGFHLGSAYVYNDSVYVTAVDIWDGERVFIFTSGDLKNWNRRLAFELPGYGIFNTSMTKAENKFVLMFEIGKPEALSGVRFTALFATSPDLLEWEILSPDHNYAKDRYTAPHCLRYLDGWYYNFFLEAHNGYEMRVVRSKDLIQWEPSPLNPVLKVSAEDKQIAHESLPDTLIQRIAEAENRNNSDLDFCEYNGQLVINYSWGNQRGAEFLAEAVYEGTMEQFLRGWFPE</sequence>
<comment type="caution">
    <text evidence="1">The sequence shown here is derived from an EMBL/GenBank/DDBJ whole genome shotgun (WGS) entry which is preliminary data.</text>
</comment>
<dbReference type="EMBL" id="QWET01000033">
    <property type="protein sequence ID" value="RIH62854.1"/>
    <property type="molecule type" value="Genomic_DNA"/>
</dbReference>
<accession>A0A399CRT1</accession>
<name>A0A399CRT1_9BACT</name>
<keyword evidence="2" id="KW-1185">Reference proteome</keyword>
<reference evidence="1 2" key="1">
    <citation type="journal article" date="2015" name="Int. J. Syst. Evol. Microbiol.">
        <title>Mariniphaga sediminis sp. nov., isolated from coastal sediment.</title>
        <authorList>
            <person name="Wang F.Q."/>
            <person name="Shen Q.Y."/>
            <person name="Chen G.J."/>
            <person name="Du Z.J."/>
        </authorList>
    </citation>
    <scope>NUCLEOTIDE SEQUENCE [LARGE SCALE GENOMIC DNA]</scope>
    <source>
        <strain evidence="1 2">SY21</strain>
    </source>
</reference>
<dbReference type="Proteomes" id="UP000266441">
    <property type="component" value="Unassembled WGS sequence"/>
</dbReference>
<proteinExistence type="predicted"/>